<dbReference type="PANTHER" id="PTHR42973:SF39">
    <property type="entry name" value="FAD-BINDING PCMH-TYPE DOMAIN-CONTAINING PROTEIN"/>
    <property type="match status" value="1"/>
</dbReference>
<dbReference type="PANTHER" id="PTHR42973">
    <property type="entry name" value="BINDING OXIDOREDUCTASE, PUTATIVE (AFU_ORTHOLOGUE AFUA_1G17690)-RELATED"/>
    <property type="match status" value="1"/>
</dbReference>
<name>A0ABU8UL09_9ACTN</name>
<dbReference type="Proteomes" id="UP001376459">
    <property type="component" value="Unassembled WGS sequence"/>
</dbReference>
<reference evidence="6 7" key="1">
    <citation type="submission" date="2024-03" db="EMBL/GenBank/DDBJ databases">
        <title>Novel Streptomyces species of biotechnological and ecological value are a feature of Machair soil.</title>
        <authorList>
            <person name="Prole J.R."/>
            <person name="Goodfellow M."/>
            <person name="Allenby N."/>
            <person name="Ward A.C."/>
        </authorList>
    </citation>
    <scope>NUCLEOTIDE SEQUENCE [LARGE SCALE GENOMIC DNA]</scope>
    <source>
        <strain evidence="6 7">MS1.AVA.1</strain>
    </source>
</reference>
<accession>A0ABU8UL09</accession>
<keyword evidence="2" id="KW-0285">Flavoprotein</keyword>
<evidence type="ECO:0000313" key="7">
    <source>
        <dbReference type="Proteomes" id="UP001376459"/>
    </source>
</evidence>
<evidence type="ECO:0000313" key="6">
    <source>
        <dbReference type="EMBL" id="MEJ8669601.1"/>
    </source>
</evidence>
<sequence length="142" mass="16053">MGSEPYSASGWADVMTAFDANRRAGQARYLDFHFFGGAANDIARTATAYVHRDSLFSVNYRVLINDPAQVTDEAKAVANAWADHGFATIDPLSNGETYQNWMDPSLKDWKASYYAENYSRLTRIKSKYDPYRFLRFPQSIGA</sequence>
<comment type="cofactor">
    <cofactor evidence="1">
        <name>FAD</name>
        <dbReference type="ChEBI" id="CHEBI:57692"/>
    </cofactor>
</comment>
<feature type="domain" description="Berberine/berberine-like" evidence="5">
    <location>
        <begin position="98"/>
        <end position="140"/>
    </location>
</feature>
<keyword evidence="3" id="KW-0274">FAD</keyword>
<proteinExistence type="predicted"/>
<gene>
    <name evidence="6" type="ORF">WKI71_17700</name>
</gene>
<comment type="caution">
    <text evidence="6">The sequence shown here is derived from an EMBL/GenBank/DDBJ whole genome shotgun (WGS) entry which is preliminary data.</text>
</comment>
<dbReference type="Gene3D" id="3.40.462.20">
    <property type="match status" value="1"/>
</dbReference>
<organism evidence="6 7">
    <name type="scientific">Streptomyces machairae</name>
    <dbReference type="NCBI Taxonomy" id="3134109"/>
    <lineage>
        <taxon>Bacteria</taxon>
        <taxon>Bacillati</taxon>
        <taxon>Actinomycetota</taxon>
        <taxon>Actinomycetes</taxon>
        <taxon>Kitasatosporales</taxon>
        <taxon>Streptomycetaceae</taxon>
        <taxon>Streptomyces</taxon>
    </lineage>
</organism>
<evidence type="ECO:0000256" key="3">
    <source>
        <dbReference type="ARBA" id="ARBA00022827"/>
    </source>
</evidence>
<protein>
    <submittedName>
        <fullName evidence="6">BBE domain-containing protein</fullName>
    </submittedName>
</protein>
<dbReference type="Pfam" id="PF08031">
    <property type="entry name" value="BBE"/>
    <property type="match status" value="1"/>
</dbReference>
<evidence type="ECO:0000256" key="4">
    <source>
        <dbReference type="ARBA" id="ARBA00023002"/>
    </source>
</evidence>
<keyword evidence="4" id="KW-0560">Oxidoreductase</keyword>
<evidence type="ECO:0000256" key="2">
    <source>
        <dbReference type="ARBA" id="ARBA00022630"/>
    </source>
</evidence>
<dbReference type="InterPro" id="IPR050416">
    <property type="entry name" value="FAD-linked_Oxidoreductase"/>
</dbReference>
<dbReference type="EMBL" id="JBBKAK010000001">
    <property type="protein sequence ID" value="MEJ8669601.1"/>
    <property type="molecule type" value="Genomic_DNA"/>
</dbReference>
<evidence type="ECO:0000259" key="5">
    <source>
        <dbReference type="Pfam" id="PF08031"/>
    </source>
</evidence>
<keyword evidence="7" id="KW-1185">Reference proteome</keyword>
<evidence type="ECO:0000256" key="1">
    <source>
        <dbReference type="ARBA" id="ARBA00001974"/>
    </source>
</evidence>
<dbReference type="InterPro" id="IPR012951">
    <property type="entry name" value="BBE"/>
</dbReference>